<dbReference type="InterPro" id="IPR053181">
    <property type="entry name" value="EcdB-like_regulator"/>
</dbReference>
<name>A0A9P5CQP4_CRYP1</name>
<dbReference type="AlphaFoldDB" id="A0A9P5CQP4"/>
<dbReference type="GO" id="GO:0003677">
    <property type="term" value="F:DNA binding"/>
    <property type="evidence" value="ECO:0007669"/>
    <property type="project" value="InterPro"/>
</dbReference>
<dbReference type="GO" id="GO:0008270">
    <property type="term" value="F:zinc ion binding"/>
    <property type="evidence" value="ECO:0007669"/>
    <property type="project" value="InterPro"/>
</dbReference>
<sequence length="245" mass="26944">QFLIPTGHSATLTWLLSIPPIRSVLGDLPKSYFYELEQDTALPPPLDITQSGQIDWPALEPDRLRGLADAYFEHVAAHLPLLGRDNYERLQDEVLRNGPSQDIDTAICLSVWALGCIASNSGVAAVPESSSTDPNQDLGLSYFAIALRITLSKSVWGFTANLHTCQALVLAGVYFCYLGRPLHAWKMIHNAGQKLLERINKIIGSLYSPDNVDITLLAELGPVPNNTSLNQLITLSSELNRQLEQ</sequence>
<dbReference type="EMBL" id="MU032346">
    <property type="protein sequence ID" value="KAF3767418.1"/>
    <property type="molecule type" value="Genomic_DNA"/>
</dbReference>
<keyword evidence="1" id="KW-0539">Nucleus</keyword>
<dbReference type="GO" id="GO:0006351">
    <property type="term" value="P:DNA-templated transcription"/>
    <property type="evidence" value="ECO:0007669"/>
    <property type="project" value="InterPro"/>
</dbReference>
<dbReference type="PANTHER" id="PTHR47785">
    <property type="entry name" value="ZN(II)2CYS6 TRANSCRIPTION FACTOR (EUROFUNG)-RELATED-RELATED"/>
    <property type="match status" value="1"/>
</dbReference>
<dbReference type="CDD" id="cd12148">
    <property type="entry name" value="fungal_TF_MHR"/>
    <property type="match status" value="1"/>
</dbReference>
<reference evidence="3" key="1">
    <citation type="journal article" date="2020" name="Phytopathology">
        <title>Genome sequence of the chestnut blight fungus Cryphonectria parasitica EP155: A fundamental resource for an archetypical invasive plant pathogen.</title>
        <authorList>
            <person name="Crouch J.A."/>
            <person name="Dawe A."/>
            <person name="Aerts A."/>
            <person name="Barry K."/>
            <person name="Churchill A.C.L."/>
            <person name="Grimwood J."/>
            <person name="Hillman B."/>
            <person name="Milgroom M.G."/>
            <person name="Pangilinan J."/>
            <person name="Smith M."/>
            <person name="Salamov A."/>
            <person name="Schmutz J."/>
            <person name="Yadav J."/>
            <person name="Grigoriev I.V."/>
            <person name="Nuss D."/>
        </authorList>
    </citation>
    <scope>NUCLEOTIDE SEQUENCE</scope>
    <source>
        <strain evidence="3">EP155</strain>
    </source>
</reference>
<evidence type="ECO:0000313" key="3">
    <source>
        <dbReference type="EMBL" id="KAF3767418.1"/>
    </source>
</evidence>
<protein>
    <recommendedName>
        <fullName evidence="2">Xylanolytic transcriptional activator regulatory domain-containing protein</fullName>
    </recommendedName>
</protein>
<dbReference type="OrthoDB" id="4685598at2759"/>
<feature type="non-terminal residue" evidence="3">
    <location>
        <position position="1"/>
    </location>
</feature>
<dbReference type="Pfam" id="PF04082">
    <property type="entry name" value="Fungal_trans"/>
    <property type="match status" value="1"/>
</dbReference>
<evidence type="ECO:0000259" key="2">
    <source>
        <dbReference type="Pfam" id="PF04082"/>
    </source>
</evidence>
<gene>
    <name evidence="3" type="ORF">M406DRAFT_240758</name>
</gene>
<feature type="non-terminal residue" evidence="3">
    <location>
        <position position="245"/>
    </location>
</feature>
<proteinExistence type="predicted"/>
<dbReference type="InterPro" id="IPR007219">
    <property type="entry name" value="XnlR_reg_dom"/>
</dbReference>
<dbReference type="GeneID" id="63833263"/>
<evidence type="ECO:0000313" key="4">
    <source>
        <dbReference type="Proteomes" id="UP000803844"/>
    </source>
</evidence>
<comment type="caution">
    <text evidence="3">The sequence shown here is derived from an EMBL/GenBank/DDBJ whole genome shotgun (WGS) entry which is preliminary data.</text>
</comment>
<dbReference type="Proteomes" id="UP000803844">
    <property type="component" value="Unassembled WGS sequence"/>
</dbReference>
<keyword evidence="4" id="KW-1185">Reference proteome</keyword>
<accession>A0A9P5CQP4</accession>
<evidence type="ECO:0000256" key="1">
    <source>
        <dbReference type="ARBA" id="ARBA00023242"/>
    </source>
</evidence>
<feature type="domain" description="Xylanolytic transcriptional activator regulatory" evidence="2">
    <location>
        <begin position="69"/>
        <end position="190"/>
    </location>
</feature>
<organism evidence="3 4">
    <name type="scientific">Cryphonectria parasitica (strain ATCC 38755 / EP155)</name>
    <dbReference type="NCBI Taxonomy" id="660469"/>
    <lineage>
        <taxon>Eukaryota</taxon>
        <taxon>Fungi</taxon>
        <taxon>Dikarya</taxon>
        <taxon>Ascomycota</taxon>
        <taxon>Pezizomycotina</taxon>
        <taxon>Sordariomycetes</taxon>
        <taxon>Sordariomycetidae</taxon>
        <taxon>Diaporthales</taxon>
        <taxon>Cryphonectriaceae</taxon>
        <taxon>Cryphonectria-Endothia species complex</taxon>
        <taxon>Cryphonectria</taxon>
    </lineage>
</organism>
<dbReference type="RefSeq" id="XP_040778379.1">
    <property type="nucleotide sequence ID" value="XM_040916134.1"/>
</dbReference>